<dbReference type="InterPro" id="IPR000182">
    <property type="entry name" value="GNAT_dom"/>
</dbReference>
<sequence length="154" mass="17692">MTAHQFIFKQNTATQQDVLRHFTQCDRKFFTQLQQRVDIGSYIEKILSAAERFEIWDGSELKGLLAAYCNCEQGQNVFITNLSVTLDSQRKGLASQLLRRCILHAEKEAYAGIELQVNVTNDAAYQCYMLHGFRETHISEHDRTMYLSLGVPIV</sequence>
<keyword evidence="3" id="KW-1185">Reference proteome</keyword>
<name>A0A850QDC3_9BURK</name>
<dbReference type="AlphaFoldDB" id="A0A850QDC3"/>
<dbReference type="GO" id="GO:0016747">
    <property type="term" value="F:acyltransferase activity, transferring groups other than amino-acyl groups"/>
    <property type="evidence" value="ECO:0007669"/>
    <property type="project" value="InterPro"/>
</dbReference>
<dbReference type="Gene3D" id="3.40.630.30">
    <property type="match status" value="1"/>
</dbReference>
<dbReference type="EMBL" id="JABXYJ010000006">
    <property type="protein sequence ID" value="NVO78442.1"/>
    <property type="molecule type" value="Genomic_DNA"/>
</dbReference>
<dbReference type="PROSITE" id="PS51186">
    <property type="entry name" value="GNAT"/>
    <property type="match status" value="1"/>
</dbReference>
<comment type="caution">
    <text evidence="2">The sequence shown here is derived from an EMBL/GenBank/DDBJ whole genome shotgun (WGS) entry which is preliminary data.</text>
</comment>
<protein>
    <submittedName>
        <fullName evidence="2">GNAT family N-acetyltransferase</fullName>
    </submittedName>
</protein>
<dbReference type="CDD" id="cd04301">
    <property type="entry name" value="NAT_SF"/>
    <property type="match status" value="1"/>
</dbReference>
<keyword evidence="2" id="KW-0808">Transferase</keyword>
<evidence type="ECO:0000313" key="2">
    <source>
        <dbReference type="EMBL" id="NVO78442.1"/>
    </source>
</evidence>
<proteinExistence type="predicted"/>
<evidence type="ECO:0000313" key="3">
    <source>
        <dbReference type="Proteomes" id="UP000588051"/>
    </source>
</evidence>
<dbReference type="RefSeq" id="WP_176803981.1">
    <property type="nucleotide sequence ID" value="NZ_JABXYJ010000006.1"/>
</dbReference>
<reference evidence="2 3" key="1">
    <citation type="submission" date="2020-06" db="EMBL/GenBank/DDBJ databases">
        <authorList>
            <person name="Qiu C."/>
            <person name="Liu Z."/>
        </authorList>
    </citation>
    <scope>NUCLEOTIDE SEQUENCE [LARGE SCALE GENOMIC DNA]</scope>
    <source>
        <strain evidence="2 3">EM 1</strain>
    </source>
</reference>
<accession>A0A850QDC3</accession>
<dbReference type="InterPro" id="IPR016181">
    <property type="entry name" value="Acyl_CoA_acyltransferase"/>
</dbReference>
<organism evidence="2 3">
    <name type="scientific">Undibacterium oligocarboniphilum</name>
    <dbReference type="NCBI Taxonomy" id="666702"/>
    <lineage>
        <taxon>Bacteria</taxon>
        <taxon>Pseudomonadati</taxon>
        <taxon>Pseudomonadota</taxon>
        <taxon>Betaproteobacteria</taxon>
        <taxon>Burkholderiales</taxon>
        <taxon>Oxalobacteraceae</taxon>
        <taxon>Undibacterium</taxon>
    </lineage>
</organism>
<dbReference type="SUPFAM" id="SSF55729">
    <property type="entry name" value="Acyl-CoA N-acyltransferases (Nat)"/>
    <property type="match status" value="1"/>
</dbReference>
<gene>
    <name evidence="2" type="ORF">HV832_11430</name>
</gene>
<dbReference type="Proteomes" id="UP000588051">
    <property type="component" value="Unassembled WGS sequence"/>
</dbReference>
<evidence type="ECO:0000259" key="1">
    <source>
        <dbReference type="PROSITE" id="PS51186"/>
    </source>
</evidence>
<feature type="domain" description="N-acetyltransferase" evidence="1">
    <location>
        <begin position="17"/>
        <end position="150"/>
    </location>
</feature>
<dbReference type="Pfam" id="PF00583">
    <property type="entry name" value="Acetyltransf_1"/>
    <property type="match status" value="1"/>
</dbReference>